<dbReference type="AlphaFoldDB" id="A0A2P2JUG9"/>
<name>A0A2P2JUG9_RHIMU</name>
<accession>A0A2P2JUG9</accession>
<protein>
    <submittedName>
        <fullName evidence="1">Uncharacterized protein</fullName>
    </submittedName>
</protein>
<proteinExistence type="predicted"/>
<organism evidence="1">
    <name type="scientific">Rhizophora mucronata</name>
    <name type="common">Asiatic mangrove</name>
    <dbReference type="NCBI Taxonomy" id="61149"/>
    <lineage>
        <taxon>Eukaryota</taxon>
        <taxon>Viridiplantae</taxon>
        <taxon>Streptophyta</taxon>
        <taxon>Embryophyta</taxon>
        <taxon>Tracheophyta</taxon>
        <taxon>Spermatophyta</taxon>
        <taxon>Magnoliopsida</taxon>
        <taxon>eudicotyledons</taxon>
        <taxon>Gunneridae</taxon>
        <taxon>Pentapetalae</taxon>
        <taxon>rosids</taxon>
        <taxon>fabids</taxon>
        <taxon>Malpighiales</taxon>
        <taxon>Rhizophoraceae</taxon>
        <taxon>Rhizophora</taxon>
    </lineage>
</organism>
<dbReference type="EMBL" id="GGEC01016618">
    <property type="protein sequence ID" value="MBW97101.1"/>
    <property type="molecule type" value="Transcribed_RNA"/>
</dbReference>
<evidence type="ECO:0000313" key="1">
    <source>
        <dbReference type="EMBL" id="MBW97101.1"/>
    </source>
</evidence>
<sequence>MTFTLQEKGTKLVKNPSGNHLQLTYHIFLTTLSHYWYSSNHSLSCNTITVTGKMSLQVFFYPPETNKRKRFSFYLVK</sequence>
<reference evidence="1" key="1">
    <citation type="submission" date="2018-02" db="EMBL/GenBank/DDBJ databases">
        <title>Rhizophora mucronata_Transcriptome.</title>
        <authorList>
            <person name="Meera S.P."/>
            <person name="Sreeshan A."/>
            <person name="Augustine A."/>
        </authorList>
    </citation>
    <scope>NUCLEOTIDE SEQUENCE</scope>
    <source>
        <tissue evidence="1">Leaf</tissue>
    </source>
</reference>